<sequence length="71" mass="8361">MVAITENQVFQIIHPFRSLQSFLFVHPRSAFPYRSRKTNRIFIVNQICGHCHVTKEKAPFLVNFGRIRFLG</sequence>
<dbReference type="EMBL" id="LQYT01000037">
    <property type="protein sequence ID" value="KYD19811.1"/>
    <property type="molecule type" value="Genomic_DNA"/>
</dbReference>
<gene>
    <name evidence="1" type="ORF">B4135_0710</name>
</gene>
<reference evidence="1 2" key="1">
    <citation type="submission" date="2016-01" db="EMBL/GenBank/DDBJ databases">
        <title>Draft Genome Sequences of Seven Thermophilic Sporeformers Isolated from Foods.</title>
        <authorList>
            <person name="Berendsen E.M."/>
            <person name="Wells-Bennik M.H."/>
            <person name="Krawcyk A.O."/>
            <person name="De Jong A."/>
            <person name="Holsappel S."/>
            <person name="Eijlander R.T."/>
            <person name="Kuipers O.P."/>
        </authorList>
    </citation>
    <scope>NUCLEOTIDE SEQUENCE [LARGE SCALE GENOMIC DNA]</scope>
    <source>
        <strain evidence="1 2">B4135</strain>
    </source>
</reference>
<evidence type="ECO:0000313" key="2">
    <source>
        <dbReference type="Proteomes" id="UP000075683"/>
    </source>
</evidence>
<proteinExistence type="predicted"/>
<accession>A0A150M624</accession>
<dbReference type="Proteomes" id="UP000075683">
    <property type="component" value="Unassembled WGS sequence"/>
</dbReference>
<name>A0A150M624_9BACI</name>
<evidence type="ECO:0000313" key="1">
    <source>
        <dbReference type="EMBL" id="KYD19811.1"/>
    </source>
</evidence>
<dbReference type="AlphaFoldDB" id="A0A150M624"/>
<comment type="caution">
    <text evidence="1">The sequence shown here is derived from an EMBL/GenBank/DDBJ whole genome shotgun (WGS) entry which is preliminary data.</text>
</comment>
<protein>
    <submittedName>
        <fullName evidence="1">Uncharacterized protein</fullName>
    </submittedName>
</protein>
<dbReference type="STRING" id="301148.B4135_0710"/>
<organism evidence="1 2">
    <name type="scientific">Caldibacillus debilis</name>
    <dbReference type="NCBI Taxonomy" id="301148"/>
    <lineage>
        <taxon>Bacteria</taxon>
        <taxon>Bacillati</taxon>
        <taxon>Bacillota</taxon>
        <taxon>Bacilli</taxon>
        <taxon>Bacillales</taxon>
        <taxon>Bacillaceae</taxon>
        <taxon>Caldibacillus</taxon>
    </lineage>
</organism>